<evidence type="ECO:0000313" key="3">
    <source>
        <dbReference type="Proteomes" id="UP000008783"/>
    </source>
</evidence>
<dbReference type="KEGG" id="pgr:PGTG_18349"/>
<evidence type="ECO:0000256" key="1">
    <source>
        <dbReference type="ARBA" id="ARBA00010401"/>
    </source>
</evidence>
<dbReference type="Gene3D" id="3.90.550.10">
    <property type="entry name" value="Spore Coat Polysaccharide Biosynthesis Protein SpsA, Chain A"/>
    <property type="match status" value="1"/>
</dbReference>
<dbReference type="InterPro" id="IPR029044">
    <property type="entry name" value="Nucleotide-diphossugar_trans"/>
</dbReference>
<dbReference type="PANTHER" id="PTHR11952">
    <property type="entry name" value="UDP- GLUCOSE PYROPHOSPHORYLASE"/>
    <property type="match status" value="1"/>
</dbReference>
<evidence type="ECO:0000313" key="2">
    <source>
        <dbReference type="EMBL" id="EFP92362.1"/>
    </source>
</evidence>
<comment type="similarity">
    <text evidence="1">Belongs to the UDPGP type 1 family.</text>
</comment>
<dbReference type="SUPFAM" id="SSF53448">
    <property type="entry name" value="Nucleotide-diphospho-sugar transferases"/>
    <property type="match status" value="1"/>
</dbReference>
<keyword evidence="3" id="KW-1185">Reference proteome</keyword>
<sequence>MLESVTLSQAKNGDLKFKSAKIANHFYSLNFLESIKSFEFKLAYHIADKNIPHIDLKSKELIKPNQPNGIKLELFIFDFFPFVNSLSLLEVDRIK</sequence>
<dbReference type="HOGENOM" id="CLU_2373785_0_0_1"/>
<accession>E3L739</accession>
<dbReference type="VEuPathDB" id="FungiDB:PGTG_18349"/>
<dbReference type="InterPro" id="IPR039741">
    <property type="entry name" value="UDP-sugar_pyrophosphorylase"/>
</dbReference>
<dbReference type="OrthoDB" id="532420at2759"/>
<dbReference type="Proteomes" id="UP000008783">
    <property type="component" value="Unassembled WGS sequence"/>
</dbReference>
<gene>
    <name evidence="2" type="ORF">PGTG_18349</name>
</gene>
<proteinExistence type="inferred from homology"/>
<protein>
    <submittedName>
        <fullName evidence="2">UDP-N-acetylglucosamine pyrophosphorylase</fullName>
    </submittedName>
</protein>
<organism evidence="2 3">
    <name type="scientific">Puccinia graminis f. sp. tritici (strain CRL 75-36-700-3 / race SCCL)</name>
    <name type="common">Black stem rust fungus</name>
    <dbReference type="NCBI Taxonomy" id="418459"/>
    <lineage>
        <taxon>Eukaryota</taxon>
        <taxon>Fungi</taxon>
        <taxon>Dikarya</taxon>
        <taxon>Basidiomycota</taxon>
        <taxon>Pucciniomycotina</taxon>
        <taxon>Pucciniomycetes</taxon>
        <taxon>Pucciniales</taxon>
        <taxon>Pucciniaceae</taxon>
        <taxon>Puccinia</taxon>
    </lineage>
</organism>
<dbReference type="AlphaFoldDB" id="E3L739"/>
<reference key="1">
    <citation type="submission" date="2007-01" db="EMBL/GenBank/DDBJ databases">
        <title>The Genome Sequence of Puccinia graminis f. sp. tritici Strain CRL 75-36-700-3.</title>
        <authorList>
            <consortium name="The Broad Institute Genome Sequencing Platform"/>
            <person name="Birren B."/>
            <person name="Lander E."/>
            <person name="Galagan J."/>
            <person name="Nusbaum C."/>
            <person name="Devon K."/>
            <person name="Cuomo C."/>
            <person name="Jaffe D."/>
            <person name="Butler J."/>
            <person name="Alvarez P."/>
            <person name="Gnerre S."/>
            <person name="Grabherr M."/>
            <person name="Mauceli E."/>
            <person name="Brockman W."/>
            <person name="Young S."/>
            <person name="LaButti K."/>
            <person name="Sykes S."/>
            <person name="DeCaprio D."/>
            <person name="Crawford M."/>
            <person name="Koehrsen M."/>
            <person name="Engels R."/>
            <person name="Montgomery P."/>
            <person name="Pearson M."/>
            <person name="Howarth C."/>
            <person name="Larson L."/>
            <person name="White J."/>
            <person name="Zeng Q."/>
            <person name="Kodira C."/>
            <person name="Yandava C."/>
            <person name="Alvarado L."/>
            <person name="O'Leary S."/>
            <person name="Szabo L."/>
            <person name="Dean R."/>
            <person name="Schein J."/>
        </authorList>
    </citation>
    <scope>NUCLEOTIDE SEQUENCE</scope>
    <source>
        <strain>CRL 75-36-700-3</strain>
    </source>
</reference>
<reference evidence="3" key="2">
    <citation type="journal article" date="2011" name="Proc. Natl. Acad. Sci. U.S.A.">
        <title>Obligate biotrophy features unraveled by the genomic analysis of rust fungi.</title>
        <authorList>
            <person name="Duplessis S."/>
            <person name="Cuomo C.A."/>
            <person name="Lin Y.-C."/>
            <person name="Aerts A."/>
            <person name="Tisserant E."/>
            <person name="Veneault-Fourrey C."/>
            <person name="Joly D.L."/>
            <person name="Hacquard S."/>
            <person name="Amselem J."/>
            <person name="Cantarel B.L."/>
            <person name="Chiu R."/>
            <person name="Coutinho P.M."/>
            <person name="Feau N."/>
            <person name="Field M."/>
            <person name="Frey P."/>
            <person name="Gelhaye E."/>
            <person name="Goldberg J."/>
            <person name="Grabherr M.G."/>
            <person name="Kodira C.D."/>
            <person name="Kohler A."/>
            <person name="Kuees U."/>
            <person name="Lindquist E.A."/>
            <person name="Lucas S.M."/>
            <person name="Mago R."/>
            <person name="Mauceli E."/>
            <person name="Morin E."/>
            <person name="Murat C."/>
            <person name="Pangilinan J.L."/>
            <person name="Park R."/>
            <person name="Pearson M."/>
            <person name="Quesneville H."/>
            <person name="Rouhier N."/>
            <person name="Sakthikumar S."/>
            <person name="Salamov A.A."/>
            <person name="Schmutz J."/>
            <person name="Selles B."/>
            <person name="Shapiro H."/>
            <person name="Tanguay P."/>
            <person name="Tuskan G.A."/>
            <person name="Henrissat B."/>
            <person name="Van de Peer Y."/>
            <person name="Rouze P."/>
            <person name="Ellis J.G."/>
            <person name="Dodds P.N."/>
            <person name="Schein J.E."/>
            <person name="Zhong S."/>
            <person name="Hamelin R.C."/>
            <person name="Grigoriev I.V."/>
            <person name="Szabo L.J."/>
            <person name="Martin F."/>
        </authorList>
    </citation>
    <scope>NUCLEOTIDE SEQUENCE [LARGE SCALE GENOMIC DNA]</scope>
    <source>
        <strain evidence="3">CRL 75-36-700-3 / race SCCL</strain>
    </source>
</reference>
<dbReference type="eggNOG" id="KOG2388">
    <property type="taxonomic scope" value="Eukaryota"/>
</dbReference>
<dbReference type="STRING" id="418459.E3L739"/>
<name>E3L739_PUCGT</name>
<dbReference type="RefSeq" id="XP_003336781.1">
    <property type="nucleotide sequence ID" value="XM_003336733.1"/>
</dbReference>
<dbReference type="GeneID" id="10538026"/>
<dbReference type="PANTHER" id="PTHR11952:SF2">
    <property type="entry name" value="LD24639P"/>
    <property type="match status" value="1"/>
</dbReference>
<dbReference type="InParanoid" id="E3L739"/>
<dbReference type="EMBL" id="DS178363">
    <property type="protein sequence ID" value="EFP92362.1"/>
    <property type="molecule type" value="Genomic_DNA"/>
</dbReference>